<evidence type="ECO:0000313" key="2">
    <source>
        <dbReference type="EMBL" id="QUT04443.1"/>
    </source>
</evidence>
<evidence type="ECO:0000313" key="3">
    <source>
        <dbReference type="Proteomes" id="UP000681425"/>
    </source>
</evidence>
<keyword evidence="1" id="KW-0472">Membrane</keyword>
<accession>A0A975K5G8</accession>
<proteinExistence type="predicted"/>
<protein>
    <submittedName>
        <fullName evidence="2">Integral membrane-like protein</fullName>
    </submittedName>
</protein>
<name>A0A975K5G8_9SPHN</name>
<dbReference type="KEGG" id="spph:KFK14_15415"/>
<keyword evidence="1" id="KW-1133">Transmembrane helix</keyword>
<dbReference type="Proteomes" id="UP000681425">
    <property type="component" value="Chromosome"/>
</dbReference>
<feature type="transmembrane region" description="Helical" evidence="1">
    <location>
        <begin position="334"/>
        <end position="351"/>
    </location>
</feature>
<feature type="transmembrane region" description="Helical" evidence="1">
    <location>
        <begin position="210"/>
        <end position="233"/>
    </location>
</feature>
<dbReference type="AlphaFoldDB" id="A0A975K5G8"/>
<evidence type="ECO:0000256" key="1">
    <source>
        <dbReference type="SAM" id="Phobius"/>
    </source>
</evidence>
<feature type="transmembrane region" description="Helical" evidence="1">
    <location>
        <begin position="280"/>
        <end position="299"/>
    </location>
</feature>
<feature type="transmembrane region" description="Helical" evidence="1">
    <location>
        <begin position="171"/>
        <end position="198"/>
    </location>
</feature>
<dbReference type="EMBL" id="CP073910">
    <property type="protein sequence ID" value="QUT04443.1"/>
    <property type="molecule type" value="Genomic_DNA"/>
</dbReference>
<feature type="transmembrane region" description="Helical" evidence="1">
    <location>
        <begin position="139"/>
        <end position="159"/>
    </location>
</feature>
<dbReference type="RefSeq" id="WP_212608262.1">
    <property type="nucleotide sequence ID" value="NZ_CP073910.1"/>
</dbReference>
<feature type="transmembrane region" description="Helical" evidence="1">
    <location>
        <begin position="95"/>
        <end position="117"/>
    </location>
</feature>
<feature type="transmembrane region" description="Helical" evidence="1">
    <location>
        <begin position="463"/>
        <end position="482"/>
    </location>
</feature>
<feature type="transmembrane region" description="Helical" evidence="1">
    <location>
        <begin position="71"/>
        <end position="88"/>
    </location>
</feature>
<keyword evidence="3" id="KW-1185">Reference proteome</keyword>
<sequence>MNRLRSVHPYIVLALAAVAAMLPSFLFGPGETHSASYNFVWIRQFGEAMAQGDLYPRWLPGSFEGLGSPAFYFYPPLVYWIAGGIDALGATTLQAINITGLTLIFLSGVTMHIWLAARGTRPLTGALLYMVLPYHLLDFYTRGALAELGAFISLPLIALGISRLPERRGIVLLALSYGGLSITHLPVAMLTGLFLIAPLVAHRYWQDRTILWPAVIAGALAIGLAAFYLLPALTLQDRISSALLWGGRYRPSTWTVGTMYFAIVPCIALATAVLSFATRSIWTGITLLACIAGLNLIPYLWDMPPLDKAQFPWRLMCIAEFAAITSLMAGRANIWIAGIGAALLMPPYIYAGAQAGVYMTRDVDYAQMARSMPDAVEYLPAGFPMSAVMEKDRLADLTPYRTLPRAMEMDVQQAGPASFRRFAFPIWRVTRDGHEVASTGPLISFQAQPGHYRLERVRIWQESAGAIVSLLAMAALALLAFGRRPGSAALPRSRMPLSASLRRTA</sequence>
<organism evidence="2 3">
    <name type="scientific">Sphingobium phenoxybenzoativorans</name>
    <dbReference type="NCBI Taxonomy" id="1592790"/>
    <lineage>
        <taxon>Bacteria</taxon>
        <taxon>Pseudomonadati</taxon>
        <taxon>Pseudomonadota</taxon>
        <taxon>Alphaproteobacteria</taxon>
        <taxon>Sphingomonadales</taxon>
        <taxon>Sphingomonadaceae</taxon>
        <taxon>Sphingobium</taxon>
    </lineage>
</organism>
<reference evidence="2" key="1">
    <citation type="submission" date="2021-04" db="EMBL/GenBank/DDBJ databases">
        <title>Isolation of p-tert-butylphenol degrading bacteria Sphingobium phenoxybenzoativorans Tas13 from active sludge.</title>
        <authorList>
            <person name="Li Y."/>
        </authorList>
    </citation>
    <scope>NUCLEOTIDE SEQUENCE</scope>
    <source>
        <strain evidence="2">Tas13</strain>
    </source>
</reference>
<keyword evidence="1" id="KW-0812">Transmembrane</keyword>
<gene>
    <name evidence="2" type="ORF">KFK14_15415</name>
</gene>
<feature type="transmembrane region" description="Helical" evidence="1">
    <location>
        <begin position="254"/>
        <end position="274"/>
    </location>
</feature>